<dbReference type="Gene3D" id="3.40.50.10330">
    <property type="entry name" value="Probable inorganic polyphosphate/atp-NAD kinase, domain 1"/>
    <property type="match status" value="1"/>
</dbReference>
<dbReference type="RefSeq" id="WP_120047981.1">
    <property type="nucleotide sequence ID" value="NZ_RAHX01000001.1"/>
</dbReference>
<dbReference type="EMBL" id="RAHX01000001">
    <property type="protein sequence ID" value="RJY08970.1"/>
    <property type="molecule type" value="Genomic_DNA"/>
</dbReference>
<evidence type="ECO:0000313" key="1">
    <source>
        <dbReference type="EMBL" id="RJY08970.1"/>
    </source>
</evidence>
<evidence type="ECO:0008006" key="3">
    <source>
        <dbReference type="Google" id="ProtNLM"/>
    </source>
</evidence>
<dbReference type="Proteomes" id="UP000285232">
    <property type="component" value="Unassembled WGS sequence"/>
</dbReference>
<dbReference type="PANTHER" id="PTHR13158:SF5">
    <property type="entry name" value="NAD KINASE 2, MITOCHONDRIAL"/>
    <property type="match status" value="1"/>
</dbReference>
<dbReference type="GO" id="GO:0019674">
    <property type="term" value="P:NAD+ metabolic process"/>
    <property type="evidence" value="ECO:0007669"/>
    <property type="project" value="InterPro"/>
</dbReference>
<name>A0A419RT66_9SPHN</name>
<dbReference type="SUPFAM" id="SSF111331">
    <property type="entry name" value="NAD kinase/diacylglycerol kinase-like"/>
    <property type="match status" value="1"/>
</dbReference>
<dbReference type="InterPro" id="IPR017438">
    <property type="entry name" value="ATP-NAD_kinase_N"/>
</dbReference>
<sequence>MGALPPRAVFVTRPTEYESLIARHATRDQARFFLQQRGQDLAEVEARHERQEAALSAAHAALPDEWRHADVPRADLDRFLFTPEDVIVAVGQDGLVPNVAKYLDGQKVIGVNPDPDRYDGVLVRFRAQQLASLYIRAWHGDAEVERRTMAEGRLDNGDRLVALNELFIGHRTHQSARYLIEDGAAREEQSSSGLIVATGTGATGWARSIMIATGAAVELAPTQTALGWFVREPFPSVSTGIAMKHGTLGGKPLTLTSRMNDGGVVFADGMEADFLNFGWGRRLEVGVAKERLHLVTS</sequence>
<dbReference type="InterPro" id="IPR017437">
    <property type="entry name" value="ATP-NAD_kinase_PpnK-typ_C"/>
</dbReference>
<protein>
    <recommendedName>
        <fullName evidence="3">Sugar kinase</fullName>
    </recommendedName>
</protein>
<accession>A0A419RT66</accession>
<dbReference type="OrthoDB" id="1889537at2"/>
<dbReference type="GO" id="GO:0003951">
    <property type="term" value="F:NAD+ kinase activity"/>
    <property type="evidence" value="ECO:0007669"/>
    <property type="project" value="InterPro"/>
</dbReference>
<dbReference type="AlphaFoldDB" id="A0A419RT66"/>
<proteinExistence type="predicted"/>
<dbReference type="InterPro" id="IPR016064">
    <property type="entry name" value="NAD/diacylglycerol_kinase_sf"/>
</dbReference>
<dbReference type="PANTHER" id="PTHR13158">
    <property type="match status" value="1"/>
</dbReference>
<reference evidence="1 2" key="1">
    <citation type="journal article" date="2017" name="Int. J. Syst. Evol. Microbiol.">
        <title>Erythrobacter aquimixticola sp. nov., isolated from the junction between the ocean and a freshwater spring.</title>
        <authorList>
            <person name="Park S."/>
            <person name="Jung Y.T."/>
            <person name="Choi S.J."/>
            <person name="Yoon J.H."/>
        </authorList>
    </citation>
    <scope>NUCLEOTIDE SEQUENCE [LARGE SCALE GENOMIC DNA]</scope>
    <source>
        <strain evidence="1 2">JSSK-14</strain>
    </source>
</reference>
<organism evidence="1 2">
    <name type="scientific">Aurantiacibacter aquimixticola</name>
    <dbReference type="NCBI Taxonomy" id="1958945"/>
    <lineage>
        <taxon>Bacteria</taxon>
        <taxon>Pseudomonadati</taxon>
        <taxon>Pseudomonadota</taxon>
        <taxon>Alphaproteobacteria</taxon>
        <taxon>Sphingomonadales</taxon>
        <taxon>Erythrobacteraceae</taxon>
        <taxon>Aurantiacibacter</taxon>
    </lineage>
</organism>
<evidence type="ECO:0000313" key="2">
    <source>
        <dbReference type="Proteomes" id="UP000285232"/>
    </source>
</evidence>
<comment type="caution">
    <text evidence="1">The sequence shown here is derived from an EMBL/GenBank/DDBJ whole genome shotgun (WGS) entry which is preliminary data.</text>
</comment>
<keyword evidence="2" id="KW-1185">Reference proteome</keyword>
<gene>
    <name evidence="1" type="ORF">D6201_05975</name>
</gene>
<dbReference type="Gene3D" id="2.60.200.30">
    <property type="entry name" value="Probable inorganic polyphosphate/atp-NAD kinase, domain 2"/>
    <property type="match status" value="1"/>
</dbReference>